<protein>
    <submittedName>
        <fullName evidence="1">Uncharacterized protein</fullName>
    </submittedName>
</protein>
<evidence type="ECO:0000313" key="2">
    <source>
        <dbReference type="Proteomes" id="UP001497522"/>
    </source>
</evidence>
<gene>
    <name evidence="1" type="ORF">CSSPJE1EN2_LOCUS1830</name>
</gene>
<keyword evidence="2" id="KW-1185">Reference proteome</keyword>
<name>A0ABP1A8N4_9BRYO</name>
<accession>A0ABP1A8N4</accession>
<dbReference type="EMBL" id="OZ023702">
    <property type="protein sequence ID" value="CAK9858835.1"/>
    <property type="molecule type" value="Genomic_DNA"/>
</dbReference>
<sequence length="141" mass="15961">MFGSMILMLNMATSDPINALMCSSYYVISNDQLCRTTNVMLIESMAGDTENVMTHHSSVGNISRRFCSVHSRIGRRYYFKKLSKHPSRLYDNVDLMRRTPNAQHVVISARNDEGDKTSEAANHRSLVIRRHADQLGALISI</sequence>
<organism evidence="1 2">
    <name type="scientific">Sphagnum jensenii</name>
    <dbReference type="NCBI Taxonomy" id="128206"/>
    <lineage>
        <taxon>Eukaryota</taxon>
        <taxon>Viridiplantae</taxon>
        <taxon>Streptophyta</taxon>
        <taxon>Embryophyta</taxon>
        <taxon>Bryophyta</taxon>
        <taxon>Sphagnophytina</taxon>
        <taxon>Sphagnopsida</taxon>
        <taxon>Sphagnales</taxon>
        <taxon>Sphagnaceae</taxon>
        <taxon>Sphagnum</taxon>
    </lineage>
</organism>
<evidence type="ECO:0000313" key="1">
    <source>
        <dbReference type="EMBL" id="CAK9858835.1"/>
    </source>
</evidence>
<reference evidence="1 2" key="1">
    <citation type="submission" date="2024-03" db="EMBL/GenBank/DDBJ databases">
        <authorList>
            <consortium name="ELIXIR-Norway"/>
            <consortium name="Elixir Norway"/>
        </authorList>
    </citation>
    <scope>NUCLEOTIDE SEQUENCE [LARGE SCALE GENOMIC DNA]</scope>
</reference>
<dbReference type="Proteomes" id="UP001497522">
    <property type="component" value="Chromosome 1"/>
</dbReference>
<proteinExistence type="predicted"/>